<accession>A0A4Y2MNB6</accession>
<sequence>MKKYSVKEEDVANSVHHLMRHYSNIVAGALPVEIDYDAKSTCLGYLHRYAPCHTALVFEAMSSILKLNLPIVSSVLNSERVNITFLGSGPGNDMIGFFMSLFGYHQKIEHLDVTNVDKISNWEDAINDTIKLFKRIKNPKFIKERSIFEVISVTSNFISTDLTKSDEWSDGFKDKLMNTDILFLVKLLSHIPNCEKQRVLQNVNSCLKTGCLVIFIDYPYTAKIFSTLQPKLRTKYISEKQKYNLEPVCYKFESHMIPSCQAEVRLLRRD</sequence>
<dbReference type="OrthoDB" id="6419505at2759"/>
<dbReference type="AlphaFoldDB" id="A0A4Y2MNB6"/>
<keyword evidence="2" id="KW-1185">Reference proteome</keyword>
<dbReference type="EMBL" id="BGPR01007473">
    <property type="protein sequence ID" value="GBN27106.1"/>
    <property type="molecule type" value="Genomic_DNA"/>
</dbReference>
<proteinExistence type="predicted"/>
<comment type="caution">
    <text evidence="1">The sequence shown here is derived from an EMBL/GenBank/DDBJ whole genome shotgun (WGS) entry which is preliminary data.</text>
</comment>
<evidence type="ECO:0000313" key="1">
    <source>
        <dbReference type="EMBL" id="GBN27106.1"/>
    </source>
</evidence>
<protein>
    <submittedName>
        <fullName evidence="1">Uncharacterized protein</fullName>
    </submittedName>
</protein>
<gene>
    <name evidence="1" type="ORF">AVEN_104744_1</name>
</gene>
<name>A0A4Y2MNB6_ARAVE</name>
<evidence type="ECO:0000313" key="2">
    <source>
        <dbReference type="Proteomes" id="UP000499080"/>
    </source>
</evidence>
<dbReference type="Proteomes" id="UP000499080">
    <property type="component" value="Unassembled WGS sequence"/>
</dbReference>
<reference evidence="1 2" key="1">
    <citation type="journal article" date="2019" name="Sci. Rep.">
        <title>Orb-weaving spider Araneus ventricosus genome elucidates the spidroin gene catalogue.</title>
        <authorList>
            <person name="Kono N."/>
            <person name="Nakamura H."/>
            <person name="Ohtoshi R."/>
            <person name="Moran D.A.P."/>
            <person name="Shinohara A."/>
            <person name="Yoshida Y."/>
            <person name="Fujiwara M."/>
            <person name="Mori M."/>
            <person name="Tomita M."/>
            <person name="Arakawa K."/>
        </authorList>
    </citation>
    <scope>NUCLEOTIDE SEQUENCE [LARGE SCALE GENOMIC DNA]</scope>
</reference>
<organism evidence="1 2">
    <name type="scientific">Araneus ventricosus</name>
    <name type="common">Orbweaver spider</name>
    <name type="synonym">Epeira ventricosa</name>
    <dbReference type="NCBI Taxonomy" id="182803"/>
    <lineage>
        <taxon>Eukaryota</taxon>
        <taxon>Metazoa</taxon>
        <taxon>Ecdysozoa</taxon>
        <taxon>Arthropoda</taxon>
        <taxon>Chelicerata</taxon>
        <taxon>Arachnida</taxon>
        <taxon>Araneae</taxon>
        <taxon>Araneomorphae</taxon>
        <taxon>Entelegynae</taxon>
        <taxon>Araneoidea</taxon>
        <taxon>Araneidae</taxon>
        <taxon>Araneus</taxon>
    </lineage>
</organism>